<name>A0A914XSM5_9BILA</name>
<evidence type="ECO:0000256" key="1">
    <source>
        <dbReference type="ARBA" id="ARBA00023157"/>
    </source>
</evidence>
<dbReference type="InterPro" id="IPR020837">
    <property type="entry name" value="Fibrinogen_CS"/>
</dbReference>
<feature type="transmembrane region" description="Helical" evidence="2">
    <location>
        <begin position="56"/>
        <end position="78"/>
    </location>
</feature>
<dbReference type="InterPro" id="IPR014716">
    <property type="entry name" value="Fibrinogen_a/b/g_C_1"/>
</dbReference>
<keyword evidence="2" id="KW-1133">Transmembrane helix</keyword>
<dbReference type="Proteomes" id="UP000887566">
    <property type="component" value="Unplaced"/>
</dbReference>
<keyword evidence="1" id="KW-1015">Disulfide bond</keyword>
<dbReference type="Pfam" id="PF00147">
    <property type="entry name" value="Fibrinogen_C"/>
    <property type="match status" value="1"/>
</dbReference>
<dbReference type="InterPro" id="IPR050373">
    <property type="entry name" value="Fibrinogen_C-term_domain"/>
</dbReference>
<dbReference type="AlphaFoldDB" id="A0A914XSM5"/>
<keyword evidence="2" id="KW-0812">Transmembrane</keyword>
<dbReference type="Gene3D" id="3.90.215.10">
    <property type="entry name" value="Gamma Fibrinogen, chain A, domain 1"/>
    <property type="match status" value="1"/>
</dbReference>
<proteinExistence type="predicted"/>
<dbReference type="InterPro" id="IPR036056">
    <property type="entry name" value="Fibrinogen-like_C"/>
</dbReference>
<organism evidence="4 5">
    <name type="scientific">Plectus sambesii</name>
    <dbReference type="NCBI Taxonomy" id="2011161"/>
    <lineage>
        <taxon>Eukaryota</taxon>
        <taxon>Metazoa</taxon>
        <taxon>Ecdysozoa</taxon>
        <taxon>Nematoda</taxon>
        <taxon>Chromadorea</taxon>
        <taxon>Plectida</taxon>
        <taxon>Plectina</taxon>
        <taxon>Plectoidea</taxon>
        <taxon>Plectidae</taxon>
        <taxon>Plectus</taxon>
    </lineage>
</organism>
<dbReference type="PROSITE" id="PS51406">
    <property type="entry name" value="FIBRINOGEN_C_2"/>
    <property type="match status" value="1"/>
</dbReference>
<evidence type="ECO:0000313" key="5">
    <source>
        <dbReference type="WBParaSite" id="PSAMB.scaffold999size40496.g10215.t1"/>
    </source>
</evidence>
<evidence type="ECO:0000259" key="3">
    <source>
        <dbReference type="PROSITE" id="PS51406"/>
    </source>
</evidence>
<keyword evidence="2" id="KW-0472">Membrane</keyword>
<dbReference type="PANTHER" id="PTHR19143">
    <property type="entry name" value="FIBRINOGEN/TENASCIN/ANGIOPOEITIN"/>
    <property type="match status" value="1"/>
</dbReference>
<dbReference type="WBParaSite" id="PSAMB.scaffold999size40496.g10215.t1">
    <property type="protein sequence ID" value="PSAMB.scaffold999size40496.g10215.t1"/>
    <property type="gene ID" value="PSAMB.scaffold999size40496.g10215"/>
</dbReference>
<protein>
    <submittedName>
        <fullName evidence="5">Fibrinogen C-terminal domain-containing protein</fullName>
    </submittedName>
</protein>
<reference evidence="5" key="1">
    <citation type="submission" date="2022-11" db="UniProtKB">
        <authorList>
            <consortium name="WormBaseParasite"/>
        </authorList>
    </citation>
    <scope>IDENTIFICATION</scope>
</reference>
<dbReference type="PANTHER" id="PTHR19143:SF327">
    <property type="entry name" value="FI21813P1-RELATED"/>
    <property type="match status" value="1"/>
</dbReference>
<evidence type="ECO:0000256" key="2">
    <source>
        <dbReference type="SAM" id="Phobius"/>
    </source>
</evidence>
<accession>A0A914XSM5</accession>
<evidence type="ECO:0000313" key="4">
    <source>
        <dbReference type="Proteomes" id="UP000887566"/>
    </source>
</evidence>
<dbReference type="GO" id="GO:0005615">
    <property type="term" value="C:extracellular space"/>
    <property type="evidence" value="ECO:0007669"/>
    <property type="project" value="TreeGrafter"/>
</dbReference>
<dbReference type="InterPro" id="IPR002181">
    <property type="entry name" value="Fibrinogen_a/b/g_C_dom"/>
</dbReference>
<dbReference type="PROSITE" id="PS00514">
    <property type="entry name" value="FIBRINOGEN_C_1"/>
    <property type="match status" value="1"/>
</dbReference>
<dbReference type="SMART" id="SM00186">
    <property type="entry name" value="FBG"/>
    <property type="match status" value="1"/>
</dbReference>
<dbReference type="SUPFAM" id="SSF56496">
    <property type="entry name" value="Fibrinogen C-terminal domain-like"/>
    <property type="match status" value="1"/>
</dbReference>
<sequence>MPTYSAFSNNDNFASPEIRRQDQLFPQPQAGDDYDNQVLFMEEKQPNSIIEKYRRIIALICVGFIFTFAAIFLAIAILSKNNGEKVLAKDCRELHQRDSNLPSGVYTLNLPGIPAFNAYCDMVTDGGGWTVFQRRIDGSLLFYNKTWKEYKIGFNNGLENNFWLGNDIIHVLTTKDSNVELRIDLWGNRNPSTPNPNGHWWETHTNFYIDDEAHFYTLHLSSSYRGNATAYIGKGISYSNGLNFSTVDASHGADPRCFSSFQSGGWWMTYCALSALNGKFVLPSWRLHSGDGFFWYSSEYLYINPRQSRMMLRSLS</sequence>
<feature type="domain" description="Fibrinogen C-terminal" evidence="3">
    <location>
        <begin position="82"/>
        <end position="316"/>
    </location>
</feature>
<keyword evidence="4" id="KW-1185">Reference proteome</keyword>
<dbReference type="NCBIfam" id="NF040941">
    <property type="entry name" value="GGGWT_bact"/>
    <property type="match status" value="1"/>
</dbReference>